<accession>D5AVE5</accession>
<protein>
    <submittedName>
        <fullName evidence="1">Conserved domain protein</fullName>
    </submittedName>
</protein>
<dbReference type="KEGG" id="rcp:RCAP_rcp00022"/>
<geneLocation type="plasmid" evidence="1 2">
    <name>pRCB133</name>
</geneLocation>
<reference key="1">
    <citation type="submission" date="2008-12" db="EMBL/GenBank/DDBJ databases">
        <title>Complete genome sequence of Rhodobacter capsulatus SB1003.</title>
        <authorList>
            <person name="Strnad H."/>
            <person name="Lapidus A."/>
            <person name="Vlcek C."/>
            <person name="Ulbrich P."/>
            <person name="Paces J."/>
            <person name="Maltsev N."/>
            <person name="Kumar V."/>
            <person name="Kogan Y."/>
            <person name="Milgram A."/>
            <person name="Rebrekov D."/>
            <person name="Mazur M."/>
            <person name="Cox R."/>
            <person name="Kyrpides N."/>
            <person name="Kolar M."/>
            <person name="Sachova J."/>
            <person name="Ridl J."/>
            <person name="Ivanova N."/>
            <person name="Kapatral V."/>
            <person name="Los T."/>
            <person name="Lykidis A."/>
            <person name="Mikhailova N."/>
            <person name="Reznik G."/>
            <person name="Vasieva O."/>
            <person name="Fonstein M."/>
            <person name="Paces V."/>
            <person name="Haselkorn R."/>
        </authorList>
    </citation>
    <scope>NUCLEOTIDE SEQUENCE</scope>
    <source>
        <strain>SB1003</strain>
    </source>
</reference>
<dbReference type="RefSeq" id="WP_013069252.1">
    <property type="nucleotide sequence ID" value="NC_014035.1"/>
</dbReference>
<dbReference type="EMBL" id="CP001313">
    <property type="protein sequence ID" value="ADE87280.1"/>
    <property type="molecule type" value="Genomic_DNA"/>
</dbReference>
<gene>
    <name evidence="1" type="ordered locus">RCAP_rcp00022</name>
</gene>
<reference evidence="1 2" key="2">
    <citation type="journal article" date="2010" name="J. Bacteriol.">
        <title>Complete genome sequence of the photosynthetic purple nonsulfur bacterium Rhodobacter capsulatus SB 1003.</title>
        <authorList>
            <person name="Strnad H."/>
            <person name="Lapidus A."/>
            <person name="Paces J."/>
            <person name="Ulbrich P."/>
            <person name="Vlcek C."/>
            <person name="Paces V."/>
            <person name="Haselkorn R."/>
        </authorList>
    </citation>
    <scope>NUCLEOTIDE SEQUENCE [LARGE SCALE GENOMIC DNA]</scope>
    <source>
        <strain evidence="2">ATCC BAA-309 / NBRC 16581 / SB1003</strain>
        <plasmid evidence="1 2">pRCB133</plasmid>
    </source>
</reference>
<proteinExistence type="predicted"/>
<dbReference type="Proteomes" id="UP000002361">
    <property type="component" value="Plasmid pRCB133"/>
</dbReference>
<evidence type="ECO:0000313" key="2">
    <source>
        <dbReference type="Proteomes" id="UP000002361"/>
    </source>
</evidence>
<organism evidence="1 2">
    <name type="scientific">Rhodobacter capsulatus (strain ATCC BAA-309 / NBRC 16581 / SB1003)</name>
    <dbReference type="NCBI Taxonomy" id="272942"/>
    <lineage>
        <taxon>Bacteria</taxon>
        <taxon>Pseudomonadati</taxon>
        <taxon>Pseudomonadota</taxon>
        <taxon>Alphaproteobacteria</taxon>
        <taxon>Rhodobacterales</taxon>
        <taxon>Rhodobacter group</taxon>
        <taxon>Rhodobacter</taxon>
    </lineage>
</organism>
<dbReference type="InterPro" id="IPR036291">
    <property type="entry name" value="NAD(P)-bd_dom_sf"/>
</dbReference>
<dbReference type="Gene3D" id="3.40.50.720">
    <property type="entry name" value="NAD(P)-binding Rossmann-like Domain"/>
    <property type="match status" value="1"/>
</dbReference>
<name>D5AVE5_RHOCB</name>
<keyword evidence="2" id="KW-1185">Reference proteome</keyword>
<dbReference type="HOGENOM" id="CLU_2466924_0_0_5"/>
<sequence length="88" mass="9299">MEDLVRRPDPGVWAGKRVLLTGHTGFKGAWAARMLTLLGAEVTGLALDPAPGPSAFAALAVGQCWPNWSRAAFPFTRPPVPPAPRNPA</sequence>
<dbReference type="AlphaFoldDB" id="D5AVE5"/>
<dbReference type="SUPFAM" id="SSF51735">
    <property type="entry name" value="NAD(P)-binding Rossmann-fold domains"/>
    <property type="match status" value="1"/>
</dbReference>
<evidence type="ECO:0000313" key="1">
    <source>
        <dbReference type="EMBL" id="ADE87280.1"/>
    </source>
</evidence>
<dbReference type="GeneID" id="66724836"/>
<keyword evidence="1" id="KW-0614">Plasmid</keyword>